<name>A0AAP2D7D3_9BACT</name>
<dbReference type="SUPFAM" id="SSF52374">
    <property type="entry name" value="Nucleotidylyl transferase"/>
    <property type="match status" value="1"/>
</dbReference>
<evidence type="ECO:0000256" key="5">
    <source>
        <dbReference type="ARBA" id="ARBA00022679"/>
    </source>
</evidence>
<evidence type="ECO:0000256" key="9">
    <source>
        <dbReference type="ARBA" id="ARBA00023027"/>
    </source>
</evidence>
<keyword evidence="9 11" id="KW-0520">NAD</keyword>
<proteinExistence type="inferred from homology"/>
<dbReference type="InterPro" id="IPR014729">
    <property type="entry name" value="Rossmann-like_a/b/a_fold"/>
</dbReference>
<dbReference type="EC" id="2.7.7.18" evidence="11"/>
<gene>
    <name evidence="11" type="primary">nadD</name>
    <name evidence="13" type="ORF">KK078_08635</name>
</gene>
<evidence type="ECO:0000256" key="4">
    <source>
        <dbReference type="ARBA" id="ARBA00022642"/>
    </source>
</evidence>
<evidence type="ECO:0000259" key="12">
    <source>
        <dbReference type="Pfam" id="PF01467"/>
    </source>
</evidence>
<organism evidence="13 14">
    <name type="scientific">Dawidia soli</name>
    <dbReference type="NCBI Taxonomy" id="2782352"/>
    <lineage>
        <taxon>Bacteria</taxon>
        <taxon>Pseudomonadati</taxon>
        <taxon>Bacteroidota</taxon>
        <taxon>Cytophagia</taxon>
        <taxon>Cytophagales</taxon>
        <taxon>Chryseotaleaceae</taxon>
        <taxon>Dawidia</taxon>
    </lineage>
</organism>
<evidence type="ECO:0000256" key="2">
    <source>
        <dbReference type="ARBA" id="ARBA00005019"/>
    </source>
</evidence>
<dbReference type="NCBIfam" id="NF000840">
    <property type="entry name" value="PRK00071.1-3"/>
    <property type="match status" value="1"/>
</dbReference>
<dbReference type="Proteomes" id="UP001319180">
    <property type="component" value="Unassembled WGS sequence"/>
</dbReference>
<reference evidence="13 14" key="1">
    <citation type="submission" date="2021-05" db="EMBL/GenBank/DDBJ databases">
        <title>A Polyphasic approach of four new species of the genus Ohtaekwangia: Ohtaekwangia histidinii sp. nov., Ohtaekwangia cretensis sp. nov., Ohtaekwangia indiensis sp. nov., Ohtaekwangia reichenbachii sp. nov. from diverse environment.</title>
        <authorList>
            <person name="Octaviana S."/>
        </authorList>
    </citation>
    <scope>NUCLEOTIDE SEQUENCE [LARGE SCALE GENOMIC DNA]</scope>
    <source>
        <strain evidence="13 14">PWU37</strain>
    </source>
</reference>
<comment type="caution">
    <text evidence="13">The sequence shown here is derived from an EMBL/GenBank/DDBJ whole genome shotgun (WGS) entry which is preliminary data.</text>
</comment>
<dbReference type="GO" id="GO:0005524">
    <property type="term" value="F:ATP binding"/>
    <property type="evidence" value="ECO:0007669"/>
    <property type="project" value="UniProtKB-KW"/>
</dbReference>
<dbReference type="HAMAP" id="MF_00244">
    <property type="entry name" value="NaMN_adenylyltr"/>
    <property type="match status" value="1"/>
</dbReference>
<evidence type="ECO:0000256" key="8">
    <source>
        <dbReference type="ARBA" id="ARBA00022840"/>
    </source>
</evidence>
<keyword evidence="14" id="KW-1185">Reference proteome</keyword>
<dbReference type="RefSeq" id="WP_254089856.1">
    <property type="nucleotide sequence ID" value="NZ_JAHESC010000010.1"/>
</dbReference>
<comment type="function">
    <text evidence="1 11">Catalyzes the reversible adenylation of nicotinate mononucleotide (NaMN) to nicotinic acid adenine dinucleotide (NaAD).</text>
</comment>
<comment type="similarity">
    <text evidence="3 11">Belongs to the NadD family.</text>
</comment>
<comment type="catalytic activity">
    <reaction evidence="10 11">
        <text>nicotinate beta-D-ribonucleotide + ATP + H(+) = deamido-NAD(+) + diphosphate</text>
        <dbReference type="Rhea" id="RHEA:22860"/>
        <dbReference type="ChEBI" id="CHEBI:15378"/>
        <dbReference type="ChEBI" id="CHEBI:30616"/>
        <dbReference type="ChEBI" id="CHEBI:33019"/>
        <dbReference type="ChEBI" id="CHEBI:57502"/>
        <dbReference type="ChEBI" id="CHEBI:58437"/>
        <dbReference type="EC" id="2.7.7.18"/>
    </reaction>
</comment>
<keyword evidence="6 11" id="KW-0548">Nucleotidyltransferase</keyword>
<keyword evidence="8 11" id="KW-0067">ATP-binding</keyword>
<keyword evidence="5 11" id="KW-0808">Transferase</keyword>
<keyword evidence="4 11" id="KW-0662">Pyridine nucleotide biosynthesis</keyword>
<evidence type="ECO:0000313" key="14">
    <source>
        <dbReference type="Proteomes" id="UP001319180"/>
    </source>
</evidence>
<dbReference type="CDD" id="cd02165">
    <property type="entry name" value="NMNAT"/>
    <property type="match status" value="1"/>
</dbReference>
<evidence type="ECO:0000313" key="13">
    <source>
        <dbReference type="EMBL" id="MBT1686619.1"/>
    </source>
</evidence>
<evidence type="ECO:0000256" key="11">
    <source>
        <dbReference type="HAMAP-Rule" id="MF_00244"/>
    </source>
</evidence>
<evidence type="ECO:0000256" key="3">
    <source>
        <dbReference type="ARBA" id="ARBA00009014"/>
    </source>
</evidence>
<evidence type="ECO:0000256" key="1">
    <source>
        <dbReference type="ARBA" id="ARBA00002324"/>
    </source>
</evidence>
<dbReference type="NCBIfam" id="TIGR00482">
    <property type="entry name" value="nicotinate (nicotinamide) nucleotide adenylyltransferase"/>
    <property type="match status" value="1"/>
</dbReference>
<protein>
    <recommendedName>
        <fullName evidence="11">Probable nicotinate-nucleotide adenylyltransferase</fullName>
        <ecNumber evidence="11">2.7.7.18</ecNumber>
    </recommendedName>
    <alternativeName>
        <fullName evidence="11">Deamido-NAD(+) diphosphorylase</fullName>
    </alternativeName>
    <alternativeName>
        <fullName evidence="11">Deamido-NAD(+) pyrophosphorylase</fullName>
    </alternativeName>
    <alternativeName>
        <fullName evidence="11">Nicotinate mononucleotide adenylyltransferase</fullName>
        <shortName evidence="11">NaMN adenylyltransferase</shortName>
    </alternativeName>
</protein>
<dbReference type="InterPro" id="IPR005248">
    <property type="entry name" value="NadD/NMNAT"/>
</dbReference>
<dbReference type="GO" id="GO:0009435">
    <property type="term" value="P:NAD+ biosynthetic process"/>
    <property type="evidence" value="ECO:0007669"/>
    <property type="project" value="UniProtKB-UniRule"/>
</dbReference>
<accession>A0AAP2D7D3</accession>
<sequence>MKIGLFFGSFNPIHMGHLIIANLMVGATDLKKVWFVVSPLNPFKSSKGLLHEFDRYDMVRAAIHDNYLLEVSDVEFHLPKPSYTIHTLVHLRERHPDTEFKVILGEDNLASFTKWKNHERILEDYGLYVYRRPNVQLSQPVSHPNITFVEAPLLDISATFIRNCIRNKQSIRYLVPDVVEEMIRAKGFYQEH</sequence>
<dbReference type="Gene3D" id="3.40.50.620">
    <property type="entry name" value="HUPs"/>
    <property type="match status" value="1"/>
</dbReference>
<evidence type="ECO:0000256" key="6">
    <source>
        <dbReference type="ARBA" id="ARBA00022695"/>
    </source>
</evidence>
<comment type="pathway">
    <text evidence="2 11">Cofactor biosynthesis; NAD(+) biosynthesis; deamido-NAD(+) from nicotinate D-ribonucleotide: step 1/1.</text>
</comment>
<dbReference type="PANTHER" id="PTHR39321">
    <property type="entry name" value="NICOTINATE-NUCLEOTIDE ADENYLYLTRANSFERASE-RELATED"/>
    <property type="match status" value="1"/>
</dbReference>
<dbReference type="Pfam" id="PF01467">
    <property type="entry name" value="CTP_transf_like"/>
    <property type="match status" value="1"/>
</dbReference>
<feature type="domain" description="Cytidyltransferase-like" evidence="12">
    <location>
        <begin position="5"/>
        <end position="163"/>
    </location>
</feature>
<evidence type="ECO:0000256" key="7">
    <source>
        <dbReference type="ARBA" id="ARBA00022741"/>
    </source>
</evidence>
<dbReference type="AlphaFoldDB" id="A0AAP2D7D3"/>
<dbReference type="GO" id="GO:0004515">
    <property type="term" value="F:nicotinate-nucleotide adenylyltransferase activity"/>
    <property type="evidence" value="ECO:0007669"/>
    <property type="project" value="UniProtKB-UniRule"/>
</dbReference>
<dbReference type="InterPro" id="IPR004821">
    <property type="entry name" value="Cyt_trans-like"/>
</dbReference>
<dbReference type="EMBL" id="JAHESC010000010">
    <property type="protein sequence ID" value="MBT1686619.1"/>
    <property type="molecule type" value="Genomic_DNA"/>
</dbReference>
<dbReference type="PANTHER" id="PTHR39321:SF3">
    <property type="entry name" value="PHOSPHOPANTETHEINE ADENYLYLTRANSFERASE"/>
    <property type="match status" value="1"/>
</dbReference>
<evidence type="ECO:0000256" key="10">
    <source>
        <dbReference type="ARBA" id="ARBA00048721"/>
    </source>
</evidence>
<keyword evidence="7 11" id="KW-0547">Nucleotide-binding</keyword>